<comment type="caution">
    <text evidence="1">The sequence shown here is derived from an EMBL/GenBank/DDBJ whole genome shotgun (WGS) entry which is preliminary data.</text>
</comment>
<organism evidence="1 2">
    <name type="scientific">Batillaria attramentaria</name>
    <dbReference type="NCBI Taxonomy" id="370345"/>
    <lineage>
        <taxon>Eukaryota</taxon>
        <taxon>Metazoa</taxon>
        <taxon>Spiralia</taxon>
        <taxon>Lophotrochozoa</taxon>
        <taxon>Mollusca</taxon>
        <taxon>Gastropoda</taxon>
        <taxon>Caenogastropoda</taxon>
        <taxon>Sorbeoconcha</taxon>
        <taxon>Cerithioidea</taxon>
        <taxon>Batillariidae</taxon>
        <taxon>Batillaria</taxon>
    </lineage>
</organism>
<reference evidence="1 2" key="1">
    <citation type="journal article" date="2023" name="Sci. Data">
        <title>Genome assembly of the Korean intertidal mud-creeper Batillaria attramentaria.</title>
        <authorList>
            <person name="Patra A.K."/>
            <person name="Ho P.T."/>
            <person name="Jun S."/>
            <person name="Lee S.J."/>
            <person name="Kim Y."/>
            <person name="Won Y.J."/>
        </authorList>
    </citation>
    <scope>NUCLEOTIDE SEQUENCE [LARGE SCALE GENOMIC DNA]</scope>
    <source>
        <strain evidence="1">Wonlab-2016</strain>
    </source>
</reference>
<dbReference type="InterPro" id="IPR026750">
    <property type="entry name" value="NTAN1"/>
</dbReference>
<accession>A0ABD0LPX2</accession>
<dbReference type="EMBL" id="JACVVK020000032">
    <property type="protein sequence ID" value="KAK7501283.1"/>
    <property type="molecule type" value="Genomic_DNA"/>
</dbReference>
<proteinExistence type="predicted"/>
<keyword evidence="2" id="KW-1185">Reference proteome</keyword>
<evidence type="ECO:0000313" key="2">
    <source>
        <dbReference type="Proteomes" id="UP001519460"/>
    </source>
</evidence>
<protein>
    <recommendedName>
        <fullName evidence="3">Protein N-terminal asparagine amidohydrolase</fullName>
    </recommendedName>
</protein>
<dbReference type="PANTHER" id="PTHR12498">
    <property type="entry name" value="N-TERMINAL ASPARAGINE AMIDOHYDROLASE"/>
    <property type="match status" value="1"/>
</dbReference>
<gene>
    <name evidence="1" type="ORF">BaRGS_00007408</name>
</gene>
<dbReference type="AlphaFoldDB" id="A0ABD0LPX2"/>
<name>A0ABD0LPX2_9CAEN</name>
<evidence type="ECO:0000313" key="1">
    <source>
        <dbReference type="EMBL" id="KAK7501283.1"/>
    </source>
</evidence>
<sequence length="307" mass="34009">MPLLIDGVQLAAKPESANAFLKQFPKFKESSAVLTSQAPLVVGPEGLLYVGQREYGGTSPDDSVIRVIGSEDATTCHIGVLRHTGSGAVCLLHFDGCNTQQGVGSMVQVVKELSQGKAPGRLELHLVGGFDDERHNSDEVSLEIFGCLVQWQDDIHLVTACIGKHNTTFKRNIPFPIIYGLAVEVQSGKIFSATFPDHGPDIPARSARHFTGSHDNLPVYDHHRKQMVIGPFTYRQLGNLDQILGMPDRFYRQRLSTSPAQEPASFEQSVRTCLQFMKEHPEPMKTFFPGGKPHYFKKEPDGRWTLL</sequence>
<evidence type="ECO:0008006" key="3">
    <source>
        <dbReference type="Google" id="ProtNLM"/>
    </source>
</evidence>
<dbReference type="Proteomes" id="UP001519460">
    <property type="component" value="Unassembled WGS sequence"/>
</dbReference>
<dbReference type="Pfam" id="PF14736">
    <property type="entry name" value="N_Asn_amidohyd"/>
    <property type="match status" value="1"/>
</dbReference>
<dbReference type="PANTHER" id="PTHR12498:SF0">
    <property type="entry name" value="PROTEIN N-TERMINAL ASPARAGINE AMIDOHYDROLASE"/>
    <property type="match status" value="1"/>
</dbReference>